<feature type="domain" description="Phosphoadenosine phosphosulphate reductase" evidence="14">
    <location>
        <begin position="73"/>
        <end position="249"/>
    </location>
</feature>
<dbReference type="EC" id="1.8.4.8" evidence="3"/>
<dbReference type="HAMAP" id="MF_00063">
    <property type="entry name" value="CysH"/>
    <property type="match status" value="1"/>
</dbReference>
<evidence type="ECO:0000256" key="12">
    <source>
        <dbReference type="ARBA" id="ARBA00082553"/>
    </source>
</evidence>
<dbReference type="GO" id="GO:0005737">
    <property type="term" value="C:cytoplasm"/>
    <property type="evidence" value="ECO:0007669"/>
    <property type="project" value="TreeGrafter"/>
</dbReference>
<dbReference type="Gene3D" id="3.40.50.620">
    <property type="entry name" value="HUPs"/>
    <property type="match status" value="1"/>
</dbReference>
<comment type="pathway">
    <text evidence="1">Sulfur metabolism; hydrogen sulfide biosynthesis; sulfite from sulfate: step 3/3.</text>
</comment>
<dbReference type="GO" id="GO:0019379">
    <property type="term" value="P:sulfate assimilation, phosphoadenylyl sulfate reduction by phosphoadenylyl-sulfate reductase (thioredoxin)"/>
    <property type="evidence" value="ECO:0007669"/>
    <property type="project" value="InterPro"/>
</dbReference>
<name>A0A6A5YUD5_9PLEO</name>
<evidence type="ECO:0000256" key="2">
    <source>
        <dbReference type="ARBA" id="ARBA00009732"/>
    </source>
</evidence>
<dbReference type="NCBIfam" id="TIGR02057">
    <property type="entry name" value="PAPS_reductase"/>
    <property type="match status" value="1"/>
</dbReference>
<reference evidence="15" key="1">
    <citation type="journal article" date="2020" name="Stud. Mycol.">
        <title>101 Dothideomycetes genomes: a test case for predicting lifestyles and emergence of pathogens.</title>
        <authorList>
            <person name="Haridas S."/>
            <person name="Albert R."/>
            <person name="Binder M."/>
            <person name="Bloem J."/>
            <person name="Labutti K."/>
            <person name="Salamov A."/>
            <person name="Andreopoulos B."/>
            <person name="Baker S."/>
            <person name="Barry K."/>
            <person name="Bills G."/>
            <person name="Bluhm B."/>
            <person name="Cannon C."/>
            <person name="Castanera R."/>
            <person name="Culley D."/>
            <person name="Daum C."/>
            <person name="Ezra D."/>
            <person name="Gonzalez J."/>
            <person name="Henrissat B."/>
            <person name="Kuo A."/>
            <person name="Liang C."/>
            <person name="Lipzen A."/>
            <person name="Lutzoni F."/>
            <person name="Magnuson J."/>
            <person name="Mondo S."/>
            <person name="Nolan M."/>
            <person name="Ohm R."/>
            <person name="Pangilinan J."/>
            <person name="Park H.-J."/>
            <person name="Ramirez L."/>
            <person name="Alfaro M."/>
            <person name="Sun H."/>
            <person name="Tritt A."/>
            <person name="Yoshinaga Y."/>
            <person name="Zwiers L.-H."/>
            <person name="Turgeon B."/>
            <person name="Goodwin S."/>
            <person name="Spatafora J."/>
            <person name="Crous P."/>
            <person name="Grigoriev I."/>
        </authorList>
    </citation>
    <scope>NUCLEOTIDE SEQUENCE</scope>
    <source>
        <strain evidence="15">CBS 627.86</strain>
    </source>
</reference>
<keyword evidence="16" id="KW-1185">Reference proteome</keyword>
<dbReference type="GO" id="GO:0019344">
    <property type="term" value="P:cysteine biosynthetic process"/>
    <property type="evidence" value="ECO:0007669"/>
    <property type="project" value="UniProtKB-KW"/>
</dbReference>
<evidence type="ECO:0000256" key="11">
    <source>
        <dbReference type="ARBA" id="ARBA00082472"/>
    </source>
</evidence>
<dbReference type="Proteomes" id="UP000799770">
    <property type="component" value="Unassembled WGS sequence"/>
</dbReference>
<evidence type="ECO:0000256" key="10">
    <source>
        <dbReference type="ARBA" id="ARBA00078053"/>
    </source>
</evidence>
<dbReference type="PANTHER" id="PTHR46509">
    <property type="entry name" value="PHOSPHOADENOSINE PHOSPHOSULFATE REDUCTASE"/>
    <property type="match status" value="1"/>
</dbReference>
<sequence length="306" mass="34044">MSSQIYGEPYVEATNNSSNESGYASGASSSSSQESLPEIYFTKAHLKFLNSRLAKLEPQDILQWCVTSLPGLYQSTALGLTGLVTTDILSKMDGPLKPSVDLIFLDTLHHFDETLDLLNRVKKRYGATVHVYKPEGCDTADDFAAKHGQKLWETNDELYDWVAKVEPQNRAYADLQVKAVLTGRRKSQGGKRGDLDILEVDDNGVIKVNPLANWSLAQVQEYINANNVPTNALIERGYKSIGDWHSTQPVAPGEDERAGRWKGRTDKSECGIHNPKSRYAQFLRQQQLQQDAQLSQALQDMVVADA</sequence>
<dbReference type="SUPFAM" id="SSF52402">
    <property type="entry name" value="Adenine nucleotide alpha hydrolases-like"/>
    <property type="match status" value="1"/>
</dbReference>
<dbReference type="GO" id="GO:0009086">
    <property type="term" value="P:methionine biosynthetic process"/>
    <property type="evidence" value="ECO:0007669"/>
    <property type="project" value="UniProtKB-KW"/>
</dbReference>
<dbReference type="InterPro" id="IPR011800">
    <property type="entry name" value="PAPS_reductase_CysH"/>
</dbReference>
<proteinExistence type="inferred from homology"/>
<evidence type="ECO:0000256" key="5">
    <source>
        <dbReference type="ARBA" id="ARBA00022857"/>
    </source>
</evidence>
<keyword evidence="5" id="KW-0521">NADP</keyword>
<keyword evidence="8" id="KW-0198">Cysteine biosynthesis</keyword>
<comment type="similarity">
    <text evidence="2">Belongs to the PAPS reductase family. CysH subfamily.</text>
</comment>
<evidence type="ECO:0000256" key="8">
    <source>
        <dbReference type="ARBA" id="ARBA00023192"/>
    </source>
</evidence>
<protein>
    <recommendedName>
        <fullName evidence="3">phosphoadenylyl-sulfate reductase (thioredoxin)</fullName>
        <ecNumber evidence="3">1.8.4.8</ecNumber>
    </recommendedName>
    <alternativeName>
        <fullName evidence="10">3'-phosphoadenylylsulfate reductase</fullName>
    </alternativeName>
    <alternativeName>
        <fullName evidence="12">PAPS reductase, thioredoxin dependent</fullName>
    </alternativeName>
    <alternativeName>
        <fullName evidence="11">PAdoPS reductase</fullName>
    </alternativeName>
</protein>
<keyword evidence="4" id="KW-0028">Amino-acid biosynthesis</keyword>
<organism evidence="15 16">
    <name type="scientific">Lophiotrema nucula</name>
    <dbReference type="NCBI Taxonomy" id="690887"/>
    <lineage>
        <taxon>Eukaryota</taxon>
        <taxon>Fungi</taxon>
        <taxon>Dikarya</taxon>
        <taxon>Ascomycota</taxon>
        <taxon>Pezizomycotina</taxon>
        <taxon>Dothideomycetes</taxon>
        <taxon>Pleosporomycetidae</taxon>
        <taxon>Pleosporales</taxon>
        <taxon>Lophiotremataceae</taxon>
        <taxon>Lophiotrema</taxon>
    </lineage>
</organism>
<keyword evidence="7" id="KW-0486">Methionine biosynthesis</keyword>
<dbReference type="Pfam" id="PF01507">
    <property type="entry name" value="PAPS_reduct"/>
    <property type="match status" value="1"/>
</dbReference>
<dbReference type="NCBIfam" id="NF002537">
    <property type="entry name" value="PRK02090.1"/>
    <property type="match status" value="1"/>
</dbReference>
<evidence type="ECO:0000256" key="7">
    <source>
        <dbReference type="ARBA" id="ARBA00023167"/>
    </source>
</evidence>
<accession>A0A6A5YUD5</accession>
<dbReference type="FunFam" id="3.40.50.620:FF:000151">
    <property type="entry name" value="Phosphoadenosine phosphosulfate reductase"/>
    <property type="match status" value="1"/>
</dbReference>
<evidence type="ECO:0000256" key="4">
    <source>
        <dbReference type="ARBA" id="ARBA00022605"/>
    </source>
</evidence>
<evidence type="ECO:0000256" key="9">
    <source>
        <dbReference type="ARBA" id="ARBA00052536"/>
    </source>
</evidence>
<feature type="compositionally biased region" description="Low complexity" evidence="13">
    <location>
        <begin position="16"/>
        <end position="31"/>
    </location>
</feature>
<evidence type="ECO:0000256" key="3">
    <source>
        <dbReference type="ARBA" id="ARBA00013096"/>
    </source>
</evidence>
<dbReference type="AlphaFoldDB" id="A0A6A5YUD5"/>
<feature type="region of interest" description="Disordered" evidence="13">
    <location>
        <begin position="11"/>
        <end position="31"/>
    </location>
</feature>
<keyword evidence="6" id="KW-0560">Oxidoreductase</keyword>
<dbReference type="CDD" id="cd23945">
    <property type="entry name" value="PAPS_reductase"/>
    <property type="match status" value="1"/>
</dbReference>
<dbReference type="PANTHER" id="PTHR46509:SF1">
    <property type="entry name" value="PHOSPHOADENOSINE PHOSPHOSULFATE REDUCTASE"/>
    <property type="match status" value="1"/>
</dbReference>
<dbReference type="OrthoDB" id="7869097at2759"/>
<dbReference type="InterPro" id="IPR004511">
    <property type="entry name" value="PAPS/APS_Rdtase"/>
</dbReference>
<dbReference type="NCBIfam" id="TIGR00434">
    <property type="entry name" value="cysH"/>
    <property type="match status" value="1"/>
</dbReference>
<evidence type="ECO:0000259" key="14">
    <source>
        <dbReference type="Pfam" id="PF01507"/>
    </source>
</evidence>
<evidence type="ECO:0000313" key="15">
    <source>
        <dbReference type="EMBL" id="KAF2109751.1"/>
    </source>
</evidence>
<evidence type="ECO:0000256" key="1">
    <source>
        <dbReference type="ARBA" id="ARBA00004848"/>
    </source>
</evidence>
<evidence type="ECO:0000313" key="16">
    <source>
        <dbReference type="Proteomes" id="UP000799770"/>
    </source>
</evidence>
<evidence type="ECO:0000256" key="13">
    <source>
        <dbReference type="SAM" id="MobiDB-lite"/>
    </source>
</evidence>
<dbReference type="EMBL" id="ML977341">
    <property type="protein sequence ID" value="KAF2109751.1"/>
    <property type="molecule type" value="Genomic_DNA"/>
</dbReference>
<dbReference type="InterPro" id="IPR002500">
    <property type="entry name" value="PAPS_reduct_dom"/>
</dbReference>
<feature type="region of interest" description="Disordered" evidence="13">
    <location>
        <begin position="244"/>
        <end position="273"/>
    </location>
</feature>
<comment type="catalytic activity">
    <reaction evidence="9">
        <text>[thioredoxin]-disulfide + sulfite + adenosine 3',5'-bisphosphate + 2 H(+) = [thioredoxin]-dithiol + 3'-phosphoadenylyl sulfate</text>
        <dbReference type="Rhea" id="RHEA:11724"/>
        <dbReference type="Rhea" id="RHEA-COMP:10698"/>
        <dbReference type="Rhea" id="RHEA-COMP:10700"/>
        <dbReference type="ChEBI" id="CHEBI:15378"/>
        <dbReference type="ChEBI" id="CHEBI:17359"/>
        <dbReference type="ChEBI" id="CHEBI:29950"/>
        <dbReference type="ChEBI" id="CHEBI:50058"/>
        <dbReference type="ChEBI" id="CHEBI:58339"/>
        <dbReference type="ChEBI" id="CHEBI:58343"/>
        <dbReference type="EC" id="1.8.4.8"/>
    </reaction>
</comment>
<dbReference type="InterPro" id="IPR014729">
    <property type="entry name" value="Rossmann-like_a/b/a_fold"/>
</dbReference>
<evidence type="ECO:0000256" key="6">
    <source>
        <dbReference type="ARBA" id="ARBA00023002"/>
    </source>
</evidence>
<feature type="compositionally biased region" description="Basic and acidic residues" evidence="13">
    <location>
        <begin position="254"/>
        <end position="270"/>
    </location>
</feature>
<dbReference type="GO" id="GO:0004604">
    <property type="term" value="F:phosphoadenylyl-sulfate reductase (thioredoxin) activity"/>
    <property type="evidence" value="ECO:0007669"/>
    <property type="project" value="UniProtKB-EC"/>
</dbReference>
<gene>
    <name evidence="15" type="ORF">BDV96DRAFT_502254</name>
</gene>